<sequence>MHIAIIVAGVLFGTGAVAALYRVIRGPSLLDRVIASDVFVVTIMCVLAAEMAFNSHTETLPVLLVLGAFAFVGSVSFARFMAKQDQT</sequence>
<evidence type="ECO:0000313" key="9">
    <source>
        <dbReference type="EMBL" id="SFN95220.1"/>
    </source>
</evidence>
<keyword evidence="7 8" id="KW-0472">Membrane</keyword>
<dbReference type="InterPro" id="IPR007208">
    <property type="entry name" value="MrpF/PhaF-like"/>
</dbReference>
<dbReference type="GO" id="GO:0005886">
    <property type="term" value="C:plasma membrane"/>
    <property type="evidence" value="ECO:0007669"/>
    <property type="project" value="UniProtKB-SubCell"/>
</dbReference>
<evidence type="ECO:0000313" key="10">
    <source>
        <dbReference type="Proteomes" id="UP000198867"/>
    </source>
</evidence>
<gene>
    <name evidence="9" type="ORF">SAMN05216219_2786</name>
</gene>
<keyword evidence="5 8" id="KW-0812">Transmembrane</keyword>
<dbReference type="Pfam" id="PF04066">
    <property type="entry name" value="MrpF_PhaF"/>
    <property type="match status" value="1"/>
</dbReference>
<evidence type="ECO:0000256" key="3">
    <source>
        <dbReference type="ARBA" id="ARBA00022448"/>
    </source>
</evidence>
<dbReference type="GO" id="GO:0015385">
    <property type="term" value="F:sodium:proton antiporter activity"/>
    <property type="evidence" value="ECO:0007669"/>
    <property type="project" value="TreeGrafter"/>
</dbReference>
<dbReference type="EMBL" id="FOVM01000008">
    <property type="protein sequence ID" value="SFN95220.1"/>
    <property type="molecule type" value="Genomic_DNA"/>
</dbReference>
<dbReference type="OrthoDB" id="3733837at2"/>
<evidence type="ECO:0000256" key="5">
    <source>
        <dbReference type="ARBA" id="ARBA00022692"/>
    </source>
</evidence>
<comment type="subcellular location">
    <subcellularLocation>
        <location evidence="1">Cell membrane</location>
        <topology evidence="1">Multi-pass membrane protein</topology>
    </subcellularLocation>
</comment>
<evidence type="ECO:0000256" key="8">
    <source>
        <dbReference type="SAM" id="Phobius"/>
    </source>
</evidence>
<evidence type="ECO:0000256" key="7">
    <source>
        <dbReference type="ARBA" id="ARBA00023136"/>
    </source>
</evidence>
<feature type="transmembrane region" description="Helical" evidence="8">
    <location>
        <begin position="60"/>
        <end position="82"/>
    </location>
</feature>
<reference evidence="10" key="1">
    <citation type="submission" date="2016-10" db="EMBL/GenBank/DDBJ databases">
        <authorList>
            <person name="Varghese N."/>
            <person name="Submissions S."/>
        </authorList>
    </citation>
    <scope>NUCLEOTIDE SEQUENCE [LARGE SCALE GENOMIC DNA]</scope>
    <source>
        <strain evidence="10">CGMCC 1.11101</strain>
    </source>
</reference>
<keyword evidence="3" id="KW-0813">Transport</keyword>
<dbReference type="Proteomes" id="UP000198867">
    <property type="component" value="Unassembled WGS sequence"/>
</dbReference>
<dbReference type="RefSeq" id="WP_090712475.1">
    <property type="nucleotide sequence ID" value="NZ_FOVM01000008.1"/>
</dbReference>
<protein>
    <submittedName>
        <fullName evidence="9">Multisubunit sodium/proton antiporter, MrpF subunit</fullName>
    </submittedName>
</protein>
<accession>A0A1I5D7P9</accession>
<evidence type="ECO:0000256" key="4">
    <source>
        <dbReference type="ARBA" id="ARBA00022475"/>
    </source>
</evidence>
<dbReference type="PANTHER" id="PTHR34702:SF1">
    <property type="entry name" value="NA(+)_H(+) ANTIPORTER SUBUNIT F"/>
    <property type="match status" value="1"/>
</dbReference>
<keyword evidence="4" id="KW-1003">Cell membrane</keyword>
<comment type="similarity">
    <text evidence="2">Belongs to the CPA3 antiporters (TC 2.A.63) subunit F family.</text>
</comment>
<evidence type="ECO:0000256" key="6">
    <source>
        <dbReference type="ARBA" id="ARBA00022989"/>
    </source>
</evidence>
<dbReference type="AlphaFoldDB" id="A0A1I5D7P9"/>
<name>A0A1I5D7P9_9MICO</name>
<organism evidence="9 10">
    <name type="scientific">Mycetocola miduiensis</name>
    <dbReference type="NCBI Taxonomy" id="995034"/>
    <lineage>
        <taxon>Bacteria</taxon>
        <taxon>Bacillati</taxon>
        <taxon>Actinomycetota</taxon>
        <taxon>Actinomycetes</taxon>
        <taxon>Micrococcales</taxon>
        <taxon>Microbacteriaceae</taxon>
        <taxon>Mycetocola</taxon>
    </lineage>
</organism>
<feature type="transmembrane region" description="Helical" evidence="8">
    <location>
        <begin position="34"/>
        <end position="53"/>
    </location>
</feature>
<dbReference type="PANTHER" id="PTHR34702">
    <property type="entry name" value="NA(+)/H(+) ANTIPORTER SUBUNIT F1"/>
    <property type="match status" value="1"/>
</dbReference>
<dbReference type="STRING" id="995034.SAMN05216219_2786"/>
<keyword evidence="6 8" id="KW-1133">Transmembrane helix</keyword>
<proteinExistence type="inferred from homology"/>
<keyword evidence="10" id="KW-1185">Reference proteome</keyword>
<evidence type="ECO:0000256" key="1">
    <source>
        <dbReference type="ARBA" id="ARBA00004651"/>
    </source>
</evidence>
<evidence type="ECO:0000256" key="2">
    <source>
        <dbReference type="ARBA" id="ARBA00009212"/>
    </source>
</evidence>